<dbReference type="GO" id="GO:1902201">
    <property type="term" value="P:negative regulation of bacterial-type flagellum-dependent cell motility"/>
    <property type="evidence" value="ECO:0007669"/>
    <property type="project" value="TreeGrafter"/>
</dbReference>
<comment type="cofactor">
    <cofactor evidence="1">
        <name>Mg(2+)</name>
        <dbReference type="ChEBI" id="CHEBI:18420"/>
    </cofactor>
</comment>
<reference evidence="7 8" key="1">
    <citation type="submission" date="2014-10" db="EMBL/GenBank/DDBJ databases">
        <title>Genome sequence of Erwinia typographi M043b.</title>
        <authorList>
            <person name="Chan K.-G."/>
            <person name="Tan W.-S."/>
        </authorList>
    </citation>
    <scope>NUCLEOTIDE SEQUENCE [LARGE SCALE GENOMIC DNA]</scope>
    <source>
        <strain evidence="7 8">M043b</strain>
    </source>
</reference>
<dbReference type="GO" id="GO:0005886">
    <property type="term" value="C:plasma membrane"/>
    <property type="evidence" value="ECO:0007669"/>
    <property type="project" value="TreeGrafter"/>
</dbReference>
<feature type="transmembrane region" description="Helical" evidence="5">
    <location>
        <begin position="72"/>
        <end position="90"/>
    </location>
</feature>
<dbReference type="PANTHER" id="PTHR45138:SF9">
    <property type="entry name" value="DIGUANYLATE CYCLASE DGCM-RELATED"/>
    <property type="match status" value="1"/>
</dbReference>
<dbReference type="InterPro" id="IPR000160">
    <property type="entry name" value="GGDEF_dom"/>
</dbReference>
<keyword evidence="8" id="KW-1185">Reference proteome</keyword>
<dbReference type="InterPro" id="IPR029787">
    <property type="entry name" value="Nucleotide_cyclase"/>
</dbReference>
<comment type="caution">
    <text evidence="7">The sequence shown here is derived from an EMBL/GenBank/DDBJ whole genome shotgun (WGS) entry which is preliminary data.</text>
</comment>
<evidence type="ECO:0000256" key="1">
    <source>
        <dbReference type="ARBA" id="ARBA00001946"/>
    </source>
</evidence>
<evidence type="ECO:0000259" key="6">
    <source>
        <dbReference type="PROSITE" id="PS50887"/>
    </source>
</evidence>
<dbReference type="STRING" id="371042.NG99_04190"/>
<dbReference type="EMBL" id="JRUQ01000018">
    <property type="protein sequence ID" value="KGT95230.1"/>
    <property type="molecule type" value="Genomic_DNA"/>
</dbReference>
<dbReference type="eggNOG" id="COG3706">
    <property type="taxonomic scope" value="Bacteria"/>
</dbReference>
<dbReference type="InterPro" id="IPR050469">
    <property type="entry name" value="Diguanylate_Cyclase"/>
</dbReference>
<feature type="transmembrane region" description="Helical" evidence="5">
    <location>
        <begin position="45"/>
        <end position="65"/>
    </location>
</feature>
<evidence type="ECO:0000256" key="2">
    <source>
        <dbReference type="ARBA" id="ARBA00004665"/>
    </source>
</evidence>
<dbReference type="RefSeq" id="WP_034888725.1">
    <property type="nucleotide sequence ID" value="NZ_JRUQ01000018.1"/>
</dbReference>
<dbReference type="GO" id="GO:0052621">
    <property type="term" value="F:diguanylate cyclase activity"/>
    <property type="evidence" value="ECO:0007669"/>
    <property type="project" value="UniProtKB-EC"/>
</dbReference>
<dbReference type="OrthoDB" id="9812260at2"/>
<dbReference type="GO" id="GO:0043709">
    <property type="term" value="P:cell adhesion involved in single-species biofilm formation"/>
    <property type="evidence" value="ECO:0007669"/>
    <property type="project" value="TreeGrafter"/>
</dbReference>
<accession>A0A0A3Z8N9</accession>
<dbReference type="SUPFAM" id="SSF55073">
    <property type="entry name" value="Nucleotide cyclase"/>
    <property type="match status" value="1"/>
</dbReference>
<evidence type="ECO:0000313" key="7">
    <source>
        <dbReference type="EMBL" id="KGT95230.1"/>
    </source>
</evidence>
<keyword evidence="5" id="KW-0472">Membrane</keyword>
<evidence type="ECO:0000313" key="8">
    <source>
        <dbReference type="Proteomes" id="UP000030351"/>
    </source>
</evidence>
<name>A0A0A3Z8N9_9GAMM</name>
<evidence type="ECO:0000256" key="4">
    <source>
        <dbReference type="ARBA" id="ARBA00034247"/>
    </source>
</evidence>
<dbReference type="Gene3D" id="3.30.70.270">
    <property type="match status" value="1"/>
</dbReference>
<protein>
    <recommendedName>
        <fullName evidence="3">diguanylate cyclase</fullName>
        <ecNumber evidence="3">2.7.7.65</ecNumber>
    </recommendedName>
</protein>
<dbReference type="InterPro" id="IPR043128">
    <property type="entry name" value="Rev_trsase/Diguanyl_cyclase"/>
</dbReference>
<dbReference type="Pfam" id="PF00990">
    <property type="entry name" value="GGDEF"/>
    <property type="match status" value="1"/>
</dbReference>
<keyword evidence="5" id="KW-0812">Transmembrane</keyword>
<proteinExistence type="predicted"/>
<gene>
    <name evidence="7" type="ORF">NG99_04190</name>
</gene>
<dbReference type="NCBIfam" id="TIGR00254">
    <property type="entry name" value="GGDEF"/>
    <property type="match status" value="1"/>
</dbReference>
<feature type="domain" description="GGDEF" evidence="6">
    <location>
        <begin position="219"/>
        <end position="353"/>
    </location>
</feature>
<dbReference type="AlphaFoldDB" id="A0A0A3Z8N9"/>
<evidence type="ECO:0000256" key="3">
    <source>
        <dbReference type="ARBA" id="ARBA00012528"/>
    </source>
</evidence>
<dbReference type="SMART" id="SM00267">
    <property type="entry name" value="GGDEF"/>
    <property type="match status" value="1"/>
</dbReference>
<dbReference type="PROSITE" id="PS50887">
    <property type="entry name" value="GGDEF"/>
    <property type="match status" value="1"/>
</dbReference>
<keyword evidence="5" id="KW-1133">Transmembrane helix</keyword>
<comment type="catalytic activity">
    <reaction evidence="4">
        <text>2 GTP = 3',3'-c-di-GMP + 2 diphosphate</text>
        <dbReference type="Rhea" id="RHEA:24898"/>
        <dbReference type="ChEBI" id="CHEBI:33019"/>
        <dbReference type="ChEBI" id="CHEBI:37565"/>
        <dbReference type="ChEBI" id="CHEBI:58805"/>
        <dbReference type="EC" id="2.7.7.65"/>
    </reaction>
</comment>
<dbReference type="EC" id="2.7.7.65" evidence="3"/>
<organism evidence="7 8">
    <name type="scientific">Erwinia typographi</name>
    <dbReference type="NCBI Taxonomy" id="371042"/>
    <lineage>
        <taxon>Bacteria</taxon>
        <taxon>Pseudomonadati</taxon>
        <taxon>Pseudomonadota</taxon>
        <taxon>Gammaproteobacteria</taxon>
        <taxon>Enterobacterales</taxon>
        <taxon>Erwiniaceae</taxon>
        <taxon>Erwinia</taxon>
    </lineage>
</organism>
<dbReference type="Proteomes" id="UP000030351">
    <property type="component" value="Unassembled WGS sequence"/>
</dbReference>
<dbReference type="CDD" id="cd01949">
    <property type="entry name" value="GGDEF"/>
    <property type="match status" value="1"/>
</dbReference>
<comment type="pathway">
    <text evidence="2">Purine metabolism; 3',5'-cyclic di-GMP biosynthesis.</text>
</comment>
<dbReference type="FunFam" id="3.30.70.270:FF:000001">
    <property type="entry name" value="Diguanylate cyclase domain protein"/>
    <property type="match status" value="1"/>
</dbReference>
<sequence>MKLQSYDKLLNSKHRLSLMLFLFLNTATALFCLCSVNGKITTFQFSPPTALIVIMSVMIVAWMLLKPSGKFPLLNIVALITGLLWTWQIYLKYEKVFYFDGSFLVISLMSVFFISAIALGDHLLAFCLHTVPPSVAVLVLDRGHNTLLILFTVALPLIGYTLHHLMLRQRDRFTRQLMRQLYEEKETYSDLSMLDPLTGLYNRRGLKNRLDNILENHAGSHFVLLLDIDNFKAYNDNYGHAMGDQALARVSVAIRDAVRSRDIVTRYGGEEFLVLMTNVNESIARKLSERIRQYVLNLEIPHRFNDRVATSVTVSAGFAPLLEDDFDAALANADRALYLAKSRGRNTILSYEDIVKSSRKQSADAL</sequence>
<feature type="transmembrane region" description="Helical" evidence="5">
    <location>
        <begin position="96"/>
        <end position="116"/>
    </location>
</feature>
<feature type="transmembrane region" description="Helical" evidence="5">
    <location>
        <begin position="146"/>
        <end position="167"/>
    </location>
</feature>
<dbReference type="PANTHER" id="PTHR45138">
    <property type="entry name" value="REGULATORY COMPONENTS OF SENSORY TRANSDUCTION SYSTEM"/>
    <property type="match status" value="1"/>
</dbReference>
<evidence type="ECO:0000256" key="5">
    <source>
        <dbReference type="SAM" id="Phobius"/>
    </source>
</evidence>